<name>A0A6G9CQZ2_RHOER</name>
<dbReference type="PANTHER" id="PTHR42749:SF1">
    <property type="entry name" value="CELL SHAPE-DETERMINING PROTEIN MREB"/>
    <property type="match status" value="1"/>
</dbReference>
<dbReference type="GO" id="GO:0005524">
    <property type="term" value="F:ATP binding"/>
    <property type="evidence" value="ECO:0007669"/>
    <property type="project" value="UniProtKB-KW"/>
</dbReference>
<feature type="region of interest" description="Disordered" evidence="4">
    <location>
        <begin position="340"/>
        <end position="372"/>
    </location>
</feature>
<dbReference type="InterPro" id="IPR013126">
    <property type="entry name" value="Hsp_70_fam"/>
</dbReference>
<dbReference type="Proteomes" id="UP000502345">
    <property type="component" value="Chromosome"/>
</dbReference>
<evidence type="ECO:0000313" key="5">
    <source>
        <dbReference type="EMBL" id="QIP39324.1"/>
    </source>
</evidence>
<dbReference type="Pfam" id="PF00012">
    <property type="entry name" value="HSP70"/>
    <property type="match status" value="1"/>
</dbReference>
<dbReference type="InterPro" id="IPR043129">
    <property type="entry name" value="ATPase_NBD"/>
</dbReference>
<protein>
    <recommendedName>
        <fullName evidence="7">Hsp70 family protein</fullName>
    </recommendedName>
</protein>
<dbReference type="AlphaFoldDB" id="A0A6G9CQZ2"/>
<evidence type="ECO:0000256" key="4">
    <source>
        <dbReference type="SAM" id="MobiDB-lite"/>
    </source>
</evidence>
<dbReference type="RefSeq" id="WP_065352176.1">
    <property type="nucleotide sequence ID" value="NZ_CP050124.1"/>
</dbReference>
<proteinExistence type="predicted"/>
<feature type="compositionally biased region" description="Low complexity" evidence="4">
    <location>
        <begin position="340"/>
        <end position="360"/>
    </location>
</feature>
<evidence type="ECO:0000256" key="3">
    <source>
        <dbReference type="ARBA" id="ARBA00023186"/>
    </source>
</evidence>
<dbReference type="SUPFAM" id="SSF53067">
    <property type="entry name" value="Actin-like ATPase domain"/>
    <property type="match status" value="1"/>
</dbReference>
<feature type="region of interest" description="Disordered" evidence="4">
    <location>
        <begin position="406"/>
        <end position="529"/>
    </location>
</feature>
<keyword evidence="1" id="KW-0547">Nucleotide-binding</keyword>
<evidence type="ECO:0000313" key="6">
    <source>
        <dbReference type="Proteomes" id="UP000502345"/>
    </source>
</evidence>
<evidence type="ECO:0000256" key="2">
    <source>
        <dbReference type="ARBA" id="ARBA00022840"/>
    </source>
</evidence>
<keyword evidence="2" id="KW-0067">ATP-binding</keyword>
<keyword evidence="3" id="KW-0143">Chaperone</keyword>
<evidence type="ECO:0000256" key="1">
    <source>
        <dbReference type="ARBA" id="ARBA00022741"/>
    </source>
</evidence>
<gene>
    <name evidence="5" type="ORF">G9444_2080</name>
</gene>
<feature type="compositionally biased region" description="Gly residues" evidence="4">
    <location>
        <begin position="464"/>
        <end position="474"/>
    </location>
</feature>
<feature type="compositionally biased region" description="Low complexity" evidence="4">
    <location>
        <begin position="412"/>
        <end position="437"/>
    </location>
</feature>
<dbReference type="Gene3D" id="3.90.640.10">
    <property type="entry name" value="Actin, Chain A, domain 4"/>
    <property type="match status" value="1"/>
</dbReference>
<dbReference type="PANTHER" id="PTHR42749">
    <property type="entry name" value="CELL SHAPE-DETERMINING PROTEIN MREB"/>
    <property type="match status" value="1"/>
</dbReference>
<accession>A0A6G9CQZ2</accession>
<organism evidence="5 6">
    <name type="scientific">Rhodococcus erythropolis</name>
    <name type="common">Arthrobacter picolinophilus</name>
    <dbReference type="NCBI Taxonomy" id="1833"/>
    <lineage>
        <taxon>Bacteria</taxon>
        <taxon>Bacillati</taxon>
        <taxon>Actinomycetota</taxon>
        <taxon>Actinomycetes</taxon>
        <taxon>Mycobacteriales</taxon>
        <taxon>Nocardiaceae</taxon>
        <taxon>Rhodococcus</taxon>
        <taxon>Rhodococcus erythropolis group</taxon>
    </lineage>
</organism>
<dbReference type="Gene3D" id="3.30.420.40">
    <property type="match status" value="2"/>
</dbReference>
<dbReference type="GO" id="GO:0140662">
    <property type="term" value="F:ATP-dependent protein folding chaperone"/>
    <property type="evidence" value="ECO:0007669"/>
    <property type="project" value="InterPro"/>
</dbReference>
<feature type="compositionally biased region" description="Low complexity" evidence="4">
    <location>
        <begin position="475"/>
        <end position="508"/>
    </location>
</feature>
<sequence>MSCSLGISTGSSGVYSALVDTDTSTNAPGAVPAETRFVSADQANSNVGDLVRASIKLMTTQVTDGSEAPRSIGVSYRTDDQLASIRSSLSRSPKQVRAIPEPAAVHAYLAETGKTERYDTTAQVDVGDQGLTVSVVDHTGEVLHSDRIDALAGAGIDRALVDFVTEKAPGHLRRYTDAELLAARCHVAKEQLSTSTKVTVDLPIDAMAITRDEFEAIIAPDIERAVTFIREVVKGSPRSVGAVVLIGGGAHIPAVRSAVAAAVDVPMVEIVEPETAATKGAALLADSITAIRFPLLGSGSDQRSGSTAKVSGALIGALVVGGLVLGYGAKELVPTDDTAVSPVGTGSTTTTVSPEATPSTGSTIIPSHDPLPSVAGSTYPRYGYPTTPFDSQPYDTHSYTTHQYTLPPAPIPDTSTTTTPPTTTTTTPNWPTIPGITLPDPPAWWPTLPDTEATPPVDPTEANPGGGLGPGESGGENPTTPETPGSGSTETEITTPGGGDPTTKPGEPNTSMPENGPATTPDREPAPVG</sequence>
<dbReference type="EMBL" id="CP050124">
    <property type="protein sequence ID" value="QIP39324.1"/>
    <property type="molecule type" value="Genomic_DNA"/>
</dbReference>
<evidence type="ECO:0008006" key="7">
    <source>
        <dbReference type="Google" id="ProtNLM"/>
    </source>
</evidence>
<reference evidence="5 6" key="1">
    <citation type="submission" date="2020-03" db="EMBL/GenBank/DDBJ databases">
        <title>Screen low temperature-resistant strains for efficient degradation of petroleum hydrocarbons under the low temperature.</title>
        <authorList>
            <person name="Wang Y."/>
            <person name="Chen J."/>
        </authorList>
    </citation>
    <scope>NUCLEOTIDE SEQUENCE [LARGE SCALE GENOMIC DNA]</scope>
    <source>
        <strain evidence="5 6">KB1</strain>
    </source>
</reference>